<sequence length="138" mass="14949">MTTITARQPKGIPVGGQFAATTHAEPAAVLTARPSFQAHAHAELLSDRLNPLDEARVARSAIYDALDRGEFGDAGAVVRDLRNDDRLLRLAIDRYVVAEHQDPGSADPEGAGRRLGEHLIDLQNEDIEDGVYALKDGR</sequence>
<proteinExistence type="predicted"/>
<gene>
    <name evidence="1" type="ordered locus">Achl_4194</name>
</gene>
<dbReference type="HOGENOM" id="CLU_1851024_0_0_11"/>
<name>B8HI98_PSECP</name>
<dbReference type="Proteomes" id="UP000002505">
    <property type="component" value="Plasmid pACHL01"/>
</dbReference>
<geneLocation type="plasmid" evidence="1 2">
    <name>pACHL01</name>
</geneLocation>
<evidence type="ECO:0000313" key="2">
    <source>
        <dbReference type="Proteomes" id="UP000002505"/>
    </source>
</evidence>
<keyword evidence="1" id="KW-0614">Plasmid</keyword>
<dbReference type="KEGG" id="ach:Achl_4194"/>
<protein>
    <submittedName>
        <fullName evidence="1">Uncharacterized protein</fullName>
    </submittedName>
</protein>
<accession>B8HI98</accession>
<reference evidence="1" key="1">
    <citation type="submission" date="2009-01" db="EMBL/GenBank/DDBJ databases">
        <title>Complete sequence of plasmid1 of Arthrobacter chlorophenolicus A6.</title>
        <authorList>
            <consortium name="US DOE Joint Genome Institute"/>
            <person name="Lucas S."/>
            <person name="Copeland A."/>
            <person name="Lapidus A."/>
            <person name="Glavina del Rio T."/>
            <person name="Tice H."/>
            <person name="Bruce D."/>
            <person name="Goodwin L."/>
            <person name="Pitluck S."/>
            <person name="Goltsman E."/>
            <person name="Clum A."/>
            <person name="Larimer F."/>
            <person name="Land M."/>
            <person name="Hauser L."/>
            <person name="Kyrpides N."/>
            <person name="Mikhailova N."/>
            <person name="Jansson J."/>
            <person name="Richardson P."/>
        </authorList>
    </citation>
    <scope>NUCLEOTIDE SEQUENCE [LARGE SCALE GENOMIC DNA]</scope>
    <source>
        <strain evidence="1">A6</strain>
        <plasmid evidence="1">pACHL01</plasmid>
    </source>
</reference>
<dbReference type="RefSeq" id="WP_012623162.1">
    <property type="nucleotide sequence ID" value="NC_011879.1"/>
</dbReference>
<evidence type="ECO:0000313" key="1">
    <source>
        <dbReference type="EMBL" id="ACL42145.1"/>
    </source>
</evidence>
<dbReference type="EMBL" id="CP001342">
    <property type="protein sequence ID" value="ACL42145.1"/>
    <property type="molecule type" value="Genomic_DNA"/>
</dbReference>
<dbReference type="AlphaFoldDB" id="B8HI98"/>
<keyword evidence="2" id="KW-1185">Reference proteome</keyword>
<organism evidence="1 2">
    <name type="scientific">Pseudarthrobacter chlorophenolicus (strain ATCC 700700 / DSM 12829 / CIP 107037 / JCM 12360 / KCTC 9906 / NCIMB 13794 / A6)</name>
    <name type="common">Arthrobacter chlorophenolicus</name>
    <dbReference type="NCBI Taxonomy" id="452863"/>
    <lineage>
        <taxon>Bacteria</taxon>
        <taxon>Bacillati</taxon>
        <taxon>Actinomycetota</taxon>
        <taxon>Actinomycetes</taxon>
        <taxon>Micrococcales</taxon>
        <taxon>Micrococcaceae</taxon>
        <taxon>Pseudarthrobacter</taxon>
    </lineage>
</organism>